<reference evidence="2 3" key="1">
    <citation type="submission" date="2020-09" db="EMBL/GenBank/DDBJ databases">
        <title>De no assembly of potato wild relative species, Solanum commersonii.</title>
        <authorList>
            <person name="Cho K."/>
        </authorList>
    </citation>
    <scope>NUCLEOTIDE SEQUENCE [LARGE SCALE GENOMIC DNA]</scope>
    <source>
        <strain evidence="2">LZ3.2</strain>
        <tissue evidence="2">Leaf</tissue>
    </source>
</reference>
<dbReference type="AlphaFoldDB" id="A0A9J5WY37"/>
<protein>
    <submittedName>
        <fullName evidence="2">Uncharacterized protein</fullName>
    </submittedName>
</protein>
<name>A0A9J5WY37_SOLCO</name>
<sequence length="120" mass="13836">MRGADFLRAKYCQRANPIKKKWDRDDSLVNSGSNFFWWDDWLGVGPLANFRSGAYQPNNSKVAAFFINGAWDVEKITQKPLLKWFLLFWILTSNIIPLFLINQFGNPIQMIISPAPRLGT</sequence>
<keyword evidence="3" id="KW-1185">Reference proteome</keyword>
<keyword evidence="1" id="KW-0472">Membrane</keyword>
<feature type="non-terminal residue" evidence="2">
    <location>
        <position position="120"/>
    </location>
</feature>
<dbReference type="OrthoDB" id="1306069at2759"/>
<dbReference type="EMBL" id="JACXVP010000010">
    <property type="protein sequence ID" value="KAG5580785.1"/>
    <property type="molecule type" value="Genomic_DNA"/>
</dbReference>
<accession>A0A9J5WY37</accession>
<gene>
    <name evidence="2" type="ORF">H5410_051412</name>
</gene>
<feature type="transmembrane region" description="Helical" evidence="1">
    <location>
        <begin position="81"/>
        <end position="101"/>
    </location>
</feature>
<proteinExistence type="predicted"/>
<keyword evidence="1" id="KW-1133">Transmembrane helix</keyword>
<comment type="caution">
    <text evidence="2">The sequence shown here is derived from an EMBL/GenBank/DDBJ whole genome shotgun (WGS) entry which is preliminary data.</text>
</comment>
<organism evidence="2 3">
    <name type="scientific">Solanum commersonii</name>
    <name type="common">Commerson's wild potato</name>
    <name type="synonym">Commerson's nightshade</name>
    <dbReference type="NCBI Taxonomy" id="4109"/>
    <lineage>
        <taxon>Eukaryota</taxon>
        <taxon>Viridiplantae</taxon>
        <taxon>Streptophyta</taxon>
        <taxon>Embryophyta</taxon>
        <taxon>Tracheophyta</taxon>
        <taxon>Spermatophyta</taxon>
        <taxon>Magnoliopsida</taxon>
        <taxon>eudicotyledons</taxon>
        <taxon>Gunneridae</taxon>
        <taxon>Pentapetalae</taxon>
        <taxon>asterids</taxon>
        <taxon>lamiids</taxon>
        <taxon>Solanales</taxon>
        <taxon>Solanaceae</taxon>
        <taxon>Solanoideae</taxon>
        <taxon>Solaneae</taxon>
        <taxon>Solanum</taxon>
    </lineage>
</organism>
<evidence type="ECO:0000313" key="2">
    <source>
        <dbReference type="EMBL" id="KAG5580785.1"/>
    </source>
</evidence>
<keyword evidence="1" id="KW-0812">Transmembrane</keyword>
<dbReference type="Proteomes" id="UP000824120">
    <property type="component" value="Chromosome 10"/>
</dbReference>
<evidence type="ECO:0000313" key="3">
    <source>
        <dbReference type="Proteomes" id="UP000824120"/>
    </source>
</evidence>
<evidence type="ECO:0000256" key="1">
    <source>
        <dbReference type="SAM" id="Phobius"/>
    </source>
</evidence>